<comment type="caution">
    <text evidence="7">The sequence shown here is derived from an EMBL/GenBank/DDBJ whole genome shotgun (WGS) entry which is preliminary data.</text>
</comment>
<name>A0ABQ8G528_9PEZI</name>
<dbReference type="InterPro" id="IPR045170">
    <property type="entry name" value="MTOX"/>
</dbReference>
<gene>
    <name evidence="7" type="ORF">B0J12DRAFT_669751</name>
</gene>
<organism evidence="7 8">
    <name type="scientific">Macrophomina phaseolina</name>
    <dbReference type="NCBI Taxonomy" id="35725"/>
    <lineage>
        <taxon>Eukaryota</taxon>
        <taxon>Fungi</taxon>
        <taxon>Dikarya</taxon>
        <taxon>Ascomycota</taxon>
        <taxon>Pezizomycotina</taxon>
        <taxon>Dothideomycetes</taxon>
        <taxon>Dothideomycetes incertae sedis</taxon>
        <taxon>Botryosphaeriales</taxon>
        <taxon>Botryosphaeriaceae</taxon>
        <taxon>Macrophomina</taxon>
    </lineage>
</organism>
<dbReference type="InterPro" id="IPR036188">
    <property type="entry name" value="FAD/NAD-bd_sf"/>
</dbReference>
<dbReference type="InterPro" id="IPR006076">
    <property type="entry name" value="FAD-dep_OxRdtase"/>
</dbReference>
<protein>
    <submittedName>
        <fullName evidence="7">Sarcosine oxidase</fullName>
    </submittedName>
</protein>
<evidence type="ECO:0000313" key="7">
    <source>
        <dbReference type="EMBL" id="KAH7045167.1"/>
    </source>
</evidence>
<keyword evidence="4" id="KW-0274">FAD</keyword>
<keyword evidence="5" id="KW-0560">Oxidoreductase</keyword>
<comment type="similarity">
    <text evidence="2">Belongs to the MSOX/MTOX family.</text>
</comment>
<dbReference type="PANTHER" id="PTHR10961">
    <property type="entry name" value="PEROXISOMAL SARCOSINE OXIDASE"/>
    <property type="match status" value="1"/>
</dbReference>
<keyword evidence="3" id="KW-0285">Flavoprotein</keyword>
<keyword evidence="8" id="KW-1185">Reference proteome</keyword>
<feature type="domain" description="FAD dependent oxidoreductase" evidence="6">
    <location>
        <begin position="9"/>
        <end position="424"/>
    </location>
</feature>
<evidence type="ECO:0000256" key="5">
    <source>
        <dbReference type="ARBA" id="ARBA00023002"/>
    </source>
</evidence>
<evidence type="ECO:0000256" key="4">
    <source>
        <dbReference type="ARBA" id="ARBA00022827"/>
    </source>
</evidence>
<dbReference type="PANTHER" id="PTHR10961:SF46">
    <property type="entry name" value="PEROXISOMAL SARCOSINE OXIDASE"/>
    <property type="match status" value="1"/>
</dbReference>
<dbReference type="SUPFAM" id="SSF51905">
    <property type="entry name" value="FAD/NAD(P)-binding domain"/>
    <property type="match status" value="1"/>
</dbReference>
<sequence>MSNQPPSSVLIIGSGVFGLTTAYSLATKPGYAKTKITVVDRQSFPANDSSSIDTSRIIRPDYADPAYSALAYTAQDLWRTTEWGASGRYTETGLALTADASGSSYVDESFHNVVALEPTATTERCTLPSSRGHGRPKIEELKSEADVRRCAGTGGTNGVRGYVNWTSGWADAEACMRYLYGKVQATQRVQFVKGTVARLDIAFPSGGASQQKYVRGAHLADGRTLSADLTVVAAGAWSPALLDLRGIVHATGQTLAYVPLSASEQAALGASPTVLNLSTGMFCIPPSQNLLKLARHGHGYANPVVIPHPEEPASAASLITVSLPRTHLTTPALPAHLPREATRALQSLARTLYPPATAPHDKSFSPLPIASRPFSGTRLCYYADTREGDFLITYHPSYARNSLFVATGGSGHGFKFLPVIGDKIVSCIEGRCPAEFAEKWAWPAERVEERMWEGDGSRGGPRGMVLDEEYAKGGTAKL</sequence>
<comment type="cofactor">
    <cofactor evidence="1">
        <name>FAD</name>
        <dbReference type="ChEBI" id="CHEBI:57692"/>
    </cofactor>
</comment>
<dbReference type="Pfam" id="PF01266">
    <property type="entry name" value="DAO"/>
    <property type="match status" value="1"/>
</dbReference>
<dbReference type="Gene3D" id="3.50.50.60">
    <property type="entry name" value="FAD/NAD(P)-binding domain"/>
    <property type="match status" value="1"/>
</dbReference>
<proteinExistence type="inferred from homology"/>
<dbReference type="Gene3D" id="3.30.9.10">
    <property type="entry name" value="D-Amino Acid Oxidase, subunit A, domain 2"/>
    <property type="match status" value="1"/>
</dbReference>
<evidence type="ECO:0000256" key="2">
    <source>
        <dbReference type="ARBA" id="ARBA00010989"/>
    </source>
</evidence>
<dbReference type="Proteomes" id="UP000774617">
    <property type="component" value="Unassembled WGS sequence"/>
</dbReference>
<reference evidence="7 8" key="1">
    <citation type="journal article" date="2021" name="Nat. Commun.">
        <title>Genetic determinants of endophytism in the Arabidopsis root mycobiome.</title>
        <authorList>
            <person name="Mesny F."/>
            <person name="Miyauchi S."/>
            <person name="Thiergart T."/>
            <person name="Pickel B."/>
            <person name="Atanasova L."/>
            <person name="Karlsson M."/>
            <person name="Huettel B."/>
            <person name="Barry K.W."/>
            <person name="Haridas S."/>
            <person name="Chen C."/>
            <person name="Bauer D."/>
            <person name="Andreopoulos W."/>
            <person name="Pangilinan J."/>
            <person name="LaButti K."/>
            <person name="Riley R."/>
            <person name="Lipzen A."/>
            <person name="Clum A."/>
            <person name="Drula E."/>
            <person name="Henrissat B."/>
            <person name="Kohler A."/>
            <person name="Grigoriev I.V."/>
            <person name="Martin F.M."/>
            <person name="Hacquard S."/>
        </authorList>
    </citation>
    <scope>NUCLEOTIDE SEQUENCE [LARGE SCALE GENOMIC DNA]</scope>
    <source>
        <strain evidence="7 8">MPI-SDFR-AT-0080</strain>
    </source>
</reference>
<evidence type="ECO:0000313" key="8">
    <source>
        <dbReference type="Proteomes" id="UP000774617"/>
    </source>
</evidence>
<evidence type="ECO:0000256" key="1">
    <source>
        <dbReference type="ARBA" id="ARBA00001974"/>
    </source>
</evidence>
<accession>A0ABQ8G528</accession>
<evidence type="ECO:0000256" key="3">
    <source>
        <dbReference type="ARBA" id="ARBA00022630"/>
    </source>
</evidence>
<evidence type="ECO:0000259" key="6">
    <source>
        <dbReference type="Pfam" id="PF01266"/>
    </source>
</evidence>
<dbReference type="EMBL" id="JAGTJR010000019">
    <property type="protein sequence ID" value="KAH7045167.1"/>
    <property type="molecule type" value="Genomic_DNA"/>
</dbReference>